<name>A0A0M3HIB4_ASCLU</name>
<organism evidence="2 3">
    <name type="scientific">Ascaris lumbricoides</name>
    <name type="common">Giant roundworm</name>
    <dbReference type="NCBI Taxonomy" id="6252"/>
    <lineage>
        <taxon>Eukaryota</taxon>
        <taxon>Metazoa</taxon>
        <taxon>Ecdysozoa</taxon>
        <taxon>Nematoda</taxon>
        <taxon>Chromadorea</taxon>
        <taxon>Rhabditida</taxon>
        <taxon>Spirurina</taxon>
        <taxon>Ascaridomorpha</taxon>
        <taxon>Ascaridoidea</taxon>
        <taxon>Ascarididae</taxon>
        <taxon>Ascaris</taxon>
    </lineage>
</organism>
<accession>A0A0M3HIB4</accession>
<evidence type="ECO:0000256" key="1">
    <source>
        <dbReference type="SAM" id="Coils"/>
    </source>
</evidence>
<dbReference type="Proteomes" id="UP000036681">
    <property type="component" value="Unplaced"/>
</dbReference>
<keyword evidence="1" id="KW-0175">Coiled coil</keyword>
<proteinExistence type="predicted"/>
<protein>
    <submittedName>
        <fullName evidence="3">Transposase</fullName>
    </submittedName>
</protein>
<feature type="coiled-coil region" evidence="1">
    <location>
        <begin position="51"/>
        <end position="78"/>
    </location>
</feature>
<evidence type="ECO:0000313" key="2">
    <source>
        <dbReference type="Proteomes" id="UP000036681"/>
    </source>
</evidence>
<reference evidence="3" key="1">
    <citation type="submission" date="2017-02" db="UniProtKB">
        <authorList>
            <consortium name="WormBaseParasite"/>
        </authorList>
    </citation>
    <scope>IDENTIFICATION</scope>
</reference>
<dbReference type="AlphaFoldDB" id="A0A0M3HIB4"/>
<keyword evidence="2" id="KW-1185">Reference proteome</keyword>
<dbReference type="WBParaSite" id="ALUE_0000125901-mRNA-1">
    <property type="protein sequence ID" value="ALUE_0000125901-mRNA-1"/>
    <property type="gene ID" value="ALUE_0000125901"/>
</dbReference>
<evidence type="ECO:0000313" key="3">
    <source>
        <dbReference type="WBParaSite" id="ALUE_0000125901-mRNA-1"/>
    </source>
</evidence>
<sequence>MIKDFLSGRLEQIEEENKDRLEYALRTKAPSDKTDVYETTQITEVRVKELGDKYRLDLEKLEDERDEFMRRLQLLQDELA</sequence>